<comment type="caution">
    <text evidence="1">The sequence shown here is derived from an EMBL/GenBank/DDBJ whole genome shotgun (WGS) entry which is preliminary data.</text>
</comment>
<protein>
    <submittedName>
        <fullName evidence="1">Uncharacterized protein</fullName>
    </submittedName>
</protein>
<evidence type="ECO:0000313" key="1">
    <source>
        <dbReference type="EMBL" id="CAF1503909.1"/>
    </source>
</evidence>
<name>A0A815TJL1_9BILA</name>
<evidence type="ECO:0000313" key="2">
    <source>
        <dbReference type="Proteomes" id="UP000663882"/>
    </source>
</evidence>
<reference evidence="1" key="1">
    <citation type="submission" date="2021-02" db="EMBL/GenBank/DDBJ databases">
        <authorList>
            <person name="Nowell W R."/>
        </authorList>
    </citation>
    <scope>NUCLEOTIDE SEQUENCE</scope>
</reference>
<accession>A0A815TJL1</accession>
<feature type="non-terminal residue" evidence="1">
    <location>
        <position position="1"/>
    </location>
</feature>
<proteinExistence type="predicted"/>
<sequence>SNRIVELHLFRCDRQISLNLPMVTHLTLIDSLDALNARSLSTNIRSIQIILHHECLDFASGNWTALRVLSTLPLLNSLRVLLYNMLNPPDDTSCKVIAETAMTVADFGFCFRRNHYHYAELNHDIDLVYMKHSLFIERLRNSIVTLSQNEELYIVVDEDGCGIFIWF</sequence>
<dbReference type="EMBL" id="CAJNOO010011606">
    <property type="protein sequence ID" value="CAF1503909.1"/>
    <property type="molecule type" value="Genomic_DNA"/>
</dbReference>
<dbReference type="AlphaFoldDB" id="A0A815TJL1"/>
<gene>
    <name evidence="1" type="ORF">RFH988_LOCUS38853</name>
</gene>
<organism evidence="1 2">
    <name type="scientific">Rotaria sordida</name>
    <dbReference type="NCBI Taxonomy" id="392033"/>
    <lineage>
        <taxon>Eukaryota</taxon>
        <taxon>Metazoa</taxon>
        <taxon>Spiralia</taxon>
        <taxon>Gnathifera</taxon>
        <taxon>Rotifera</taxon>
        <taxon>Eurotatoria</taxon>
        <taxon>Bdelloidea</taxon>
        <taxon>Philodinida</taxon>
        <taxon>Philodinidae</taxon>
        <taxon>Rotaria</taxon>
    </lineage>
</organism>
<dbReference type="OrthoDB" id="10053547at2759"/>
<dbReference type="Proteomes" id="UP000663882">
    <property type="component" value="Unassembled WGS sequence"/>
</dbReference>